<feature type="active site" evidence="4">
    <location>
        <position position="176"/>
    </location>
</feature>
<dbReference type="Proteomes" id="UP000467124">
    <property type="component" value="Unassembled WGS sequence"/>
</dbReference>
<protein>
    <submittedName>
        <fullName evidence="7">NAD-binding protein</fullName>
    </submittedName>
</protein>
<name>A0A7K2INX2_9ACTN</name>
<comment type="caution">
    <text evidence="7">The sequence shown here is derived from an EMBL/GenBank/DDBJ whole genome shotgun (WGS) entry which is preliminary data.</text>
</comment>
<sequence length="298" mass="30697">MSTTANTDGHMAVCGLGAMGSGLAHRLLSAGLNVRVWNRTPTRTADLVKAGAVADPTPGQAVSGASTVFVCVSDDEAAETVLTGPNGVLGSLERNAVVALACTLSPQTVQELVERVGVEHVVDVGMLGNAEHARKGELRLYVGGASDTVKGLSPVLELLAKQVLHVGGTGQGMRLKLVINLIMGVEMQVMAEATALGIASGLDRSLVLEAIAESGFASPVMAFKARRMQTRRYDSPDFRLDLMAKDLRLAQEQGSAAGLGLPVTSATLATHQEAVGAGFGAKDCAAIESHLVPAHGEA</sequence>
<evidence type="ECO:0000256" key="4">
    <source>
        <dbReference type="PIRSR" id="PIRSR000103-1"/>
    </source>
</evidence>
<gene>
    <name evidence="7" type="ORF">GTW20_05140</name>
</gene>
<proteinExistence type="inferred from homology"/>
<keyword evidence="3" id="KW-0520">NAD</keyword>
<dbReference type="RefSeq" id="WP_161110392.1">
    <property type="nucleotide sequence ID" value="NZ_WWHY01000001.1"/>
</dbReference>
<dbReference type="GO" id="GO:0016491">
    <property type="term" value="F:oxidoreductase activity"/>
    <property type="evidence" value="ECO:0007669"/>
    <property type="project" value="UniProtKB-KW"/>
</dbReference>
<dbReference type="Gene3D" id="3.40.50.720">
    <property type="entry name" value="NAD(P)-binding Rossmann-like Domain"/>
    <property type="match status" value="1"/>
</dbReference>
<keyword evidence="2" id="KW-0560">Oxidoreductase</keyword>
<evidence type="ECO:0000256" key="2">
    <source>
        <dbReference type="ARBA" id="ARBA00023002"/>
    </source>
</evidence>
<reference evidence="7 8" key="1">
    <citation type="journal article" date="2019" name="Nat. Commun.">
        <title>The antimicrobial potential of Streptomyces from insect microbiomes.</title>
        <authorList>
            <person name="Chevrette M.G."/>
            <person name="Carlson C.M."/>
            <person name="Ortega H.E."/>
            <person name="Thomas C."/>
            <person name="Ananiev G.E."/>
            <person name="Barns K.J."/>
            <person name="Book A.J."/>
            <person name="Cagnazzo J."/>
            <person name="Carlos C."/>
            <person name="Flanigan W."/>
            <person name="Grubbs K.J."/>
            <person name="Horn H.A."/>
            <person name="Hoffmann F.M."/>
            <person name="Klassen J.L."/>
            <person name="Knack J.J."/>
            <person name="Lewin G.R."/>
            <person name="McDonald B.R."/>
            <person name="Muller L."/>
            <person name="Melo W.G.P."/>
            <person name="Pinto-Tomas A.A."/>
            <person name="Schmitz A."/>
            <person name="Wendt-Pienkowski E."/>
            <person name="Wildman S."/>
            <person name="Zhao M."/>
            <person name="Zhang F."/>
            <person name="Bugni T.S."/>
            <person name="Andes D.R."/>
            <person name="Pupo M.T."/>
            <person name="Currie C.R."/>
        </authorList>
    </citation>
    <scope>NUCLEOTIDE SEQUENCE [LARGE SCALE GENOMIC DNA]</scope>
    <source>
        <strain evidence="7 8">SID5840</strain>
    </source>
</reference>
<feature type="domain" description="3-hydroxyisobutyrate dehydrogenase-like NAD-binding" evidence="6">
    <location>
        <begin position="170"/>
        <end position="287"/>
    </location>
</feature>
<comment type="similarity">
    <text evidence="1">Belongs to the HIBADH-related family.</text>
</comment>
<evidence type="ECO:0000256" key="1">
    <source>
        <dbReference type="ARBA" id="ARBA00009080"/>
    </source>
</evidence>
<dbReference type="Pfam" id="PF14833">
    <property type="entry name" value="NAD_binding_11"/>
    <property type="match status" value="1"/>
</dbReference>
<dbReference type="InterPro" id="IPR013328">
    <property type="entry name" value="6PGD_dom2"/>
</dbReference>
<accession>A0A7K2INX2</accession>
<dbReference type="InterPro" id="IPR008927">
    <property type="entry name" value="6-PGluconate_DH-like_C_sf"/>
</dbReference>
<evidence type="ECO:0000256" key="3">
    <source>
        <dbReference type="ARBA" id="ARBA00023027"/>
    </source>
</evidence>
<evidence type="ECO:0000313" key="8">
    <source>
        <dbReference type="Proteomes" id="UP000467124"/>
    </source>
</evidence>
<feature type="domain" description="6-phosphogluconate dehydrogenase NADP-binding" evidence="5">
    <location>
        <begin position="11"/>
        <end position="167"/>
    </location>
</feature>
<dbReference type="PANTHER" id="PTHR43580:SF2">
    <property type="entry name" value="CYTOKINE-LIKE NUCLEAR FACTOR N-PAC"/>
    <property type="match status" value="1"/>
</dbReference>
<evidence type="ECO:0000259" key="6">
    <source>
        <dbReference type="Pfam" id="PF14833"/>
    </source>
</evidence>
<dbReference type="InterPro" id="IPR051265">
    <property type="entry name" value="HIBADH-related_NP60_sf"/>
</dbReference>
<dbReference type="PIRSF" id="PIRSF000103">
    <property type="entry name" value="HIBADH"/>
    <property type="match status" value="1"/>
</dbReference>
<dbReference type="GO" id="GO:0051287">
    <property type="term" value="F:NAD binding"/>
    <property type="evidence" value="ECO:0007669"/>
    <property type="project" value="InterPro"/>
</dbReference>
<dbReference type="Gene3D" id="1.10.1040.10">
    <property type="entry name" value="N-(1-d-carboxylethyl)-l-norvaline Dehydrogenase, domain 2"/>
    <property type="match status" value="1"/>
</dbReference>
<dbReference type="SUPFAM" id="SSF48179">
    <property type="entry name" value="6-phosphogluconate dehydrogenase C-terminal domain-like"/>
    <property type="match status" value="1"/>
</dbReference>
<dbReference type="PANTHER" id="PTHR43580">
    <property type="entry name" value="OXIDOREDUCTASE GLYR1-RELATED"/>
    <property type="match status" value="1"/>
</dbReference>
<dbReference type="InterPro" id="IPR006115">
    <property type="entry name" value="6PGDH_NADP-bd"/>
</dbReference>
<evidence type="ECO:0000313" key="7">
    <source>
        <dbReference type="EMBL" id="MYR31669.1"/>
    </source>
</evidence>
<dbReference type="InterPro" id="IPR036291">
    <property type="entry name" value="NAD(P)-bd_dom_sf"/>
</dbReference>
<dbReference type="GO" id="GO:0050661">
    <property type="term" value="F:NADP binding"/>
    <property type="evidence" value="ECO:0007669"/>
    <property type="project" value="InterPro"/>
</dbReference>
<dbReference type="SUPFAM" id="SSF51735">
    <property type="entry name" value="NAD(P)-binding Rossmann-fold domains"/>
    <property type="match status" value="1"/>
</dbReference>
<dbReference type="AlphaFoldDB" id="A0A7K2INX2"/>
<evidence type="ECO:0000259" key="5">
    <source>
        <dbReference type="Pfam" id="PF03446"/>
    </source>
</evidence>
<dbReference type="EMBL" id="WWHY01000001">
    <property type="protein sequence ID" value="MYR31669.1"/>
    <property type="molecule type" value="Genomic_DNA"/>
</dbReference>
<dbReference type="InterPro" id="IPR029154">
    <property type="entry name" value="HIBADH-like_NADP-bd"/>
</dbReference>
<dbReference type="Pfam" id="PF03446">
    <property type="entry name" value="NAD_binding_2"/>
    <property type="match status" value="1"/>
</dbReference>
<dbReference type="InterPro" id="IPR015815">
    <property type="entry name" value="HIBADH-related"/>
</dbReference>
<organism evidence="7 8">
    <name type="scientific">Nocardiopsis alba</name>
    <dbReference type="NCBI Taxonomy" id="53437"/>
    <lineage>
        <taxon>Bacteria</taxon>
        <taxon>Bacillati</taxon>
        <taxon>Actinomycetota</taxon>
        <taxon>Actinomycetes</taxon>
        <taxon>Streptosporangiales</taxon>
        <taxon>Nocardiopsidaceae</taxon>
        <taxon>Nocardiopsis</taxon>
    </lineage>
</organism>